<organism evidence="13 14">
    <name type="scientific">Trapa natans</name>
    <name type="common">Water chestnut</name>
    <dbReference type="NCBI Taxonomy" id="22666"/>
    <lineage>
        <taxon>Eukaryota</taxon>
        <taxon>Viridiplantae</taxon>
        <taxon>Streptophyta</taxon>
        <taxon>Embryophyta</taxon>
        <taxon>Tracheophyta</taxon>
        <taxon>Spermatophyta</taxon>
        <taxon>Magnoliopsida</taxon>
        <taxon>eudicotyledons</taxon>
        <taxon>Gunneridae</taxon>
        <taxon>Pentapetalae</taxon>
        <taxon>rosids</taxon>
        <taxon>malvids</taxon>
        <taxon>Myrtales</taxon>
        <taxon>Lythraceae</taxon>
        <taxon>Trapa</taxon>
    </lineage>
</organism>
<dbReference type="InterPro" id="IPR033704">
    <property type="entry name" value="dUTPase_trimeric"/>
</dbReference>
<keyword evidence="8 11" id="KW-0546">Nucleotide metabolism</keyword>
<keyword evidence="7 11" id="KW-0460">Magnesium</keyword>
<dbReference type="PANTHER" id="PTHR11241">
    <property type="entry name" value="DEOXYURIDINE 5'-TRIPHOSPHATE NUCLEOTIDOHYDROLASE"/>
    <property type="match status" value="1"/>
</dbReference>
<dbReference type="PANTHER" id="PTHR11241:SF0">
    <property type="entry name" value="DEOXYURIDINE 5'-TRIPHOSPHATE NUCLEOTIDOHYDROLASE"/>
    <property type="match status" value="1"/>
</dbReference>
<evidence type="ECO:0000256" key="4">
    <source>
        <dbReference type="ARBA" id="ARBA00012379"/>
    </source>
</evidence>
<dbReference type="AlphaFoldDB" id="A0AAN7M0H0"/>
<dbReference type="CDD" id="cd07557">
    <property type="entry name" value="trimeric_dUTPase"/>
    <property type="match status" value="1"/>
</dbReference>
<dbReference type="InterPro" id="IPR008181">
    <property type="entry name" value="dUTPase"/>
</dbReference>
<evidence type="ECO:0000313" key="13">
    <source>
        <dbReference type="EMBL" id="KAK4796646.1"/>
    </source>
</evidence>
<dbReference type="GO" id="GO:0000287">
    <property type="term" value="F:magnesium ion binding"/>
    <property type="evidence" value="ECO:0007669"/>
    <property type="project" value="UniProtKB-UniRule"/>
</dbReference>
<evidence type="ECO:0000313" key="14">
    <source>
        <dbReference type="Proteomes" id="UP001346149"/>
    </source>
</evidence>
<dbReference type="NCBIfam" id="NF001862">
    <property type="entry name" value="PRK00601.1"/>
    <property type="match status" value="1"/>
</dbReference>
<proteinExistence type="inferred from homology"/>
<keyword evidence="6 11" id="KW-0378">Hydrolase</keyword>
<evidence type="ECO:0000256" key="1">
    <source>
        <dbReference type="ARBA" id="ARBA00001946"/>
    </source>
</evidence>
<feature type="domain" description="dUTPase-like" evidence="12">
    <location>
        <begin position="105"/>
        <end position="233"/>
    </location>
</feature>
<dbReference type="GO" id="GO:0004170">
    <property type="term" value="F:dUTP diphosphatase activity"/>
    <property type="evidence" value="ECO:0007669"/>
    <property type="project" value="UniProtKB-UniRule"/>
</dbReference>
<protein>
    <recommendedName>
        <fullName evidence="5 11">Deoxyuridine 5'-triphosphate nucleotidohydrolase</fullName>
        <shortName evidence="11">dUTPase</shortName>
        <ecNumber evidence="4 11">3.6.1.23</ecNumber>
    </recommendedName>
    <alternativeName>
        <fullName evidence="9 11">dUTP pyrophosphatase</fullName>
    </alternativeName>
</protein>
<evidence type="ECO:0000256" key="7">
    <source>
        <dbReference type="ARBA" id="ARBA00022842"/>
    </source>
</evidence>
<evidence type="ECO:0000256" key="10">
    <source>
        <dbReference type="ARBA" id="ARBA00047686"/>
    </source>
</evidence>
<dbReference type="EMBL" id="JAXQNO010000006">
    <property type="protein sequence ID" value="KAK4796646.1"/>
    <property type="molecule type" value="Genomic_DNA"/>
</dbReference>
<comment type="pathway">
    <text evidence="2 11">Pyrimidine metabolism; dUMP biosynthesis; dUMP from dCTP (dUTP route): step 2/2.</text>
</comment>
<comment type="cofactor">
    <cofactor evidence="1 11">
        <name>Mg(2+)</name>
        <dbReference type="ChEBI" id="CHEBI:18420"/>
    </cofactor>
</comment>
<evidence type="ECO:0000256" key="11">
    <source>
        <dbReference type="RuleBase" id="RU367024"/>
    </source>
</evidence>
<dbReference type="NCBIfam" id="TIGR00576">
    <property type="entry name" value="dut"/>
    <property type="match status" value="1"/>
</dbReference>
<sequence>MAGDLAPPRSHTSVSMAGTSIPYLNSSSSLVFPMRVCFSSFYKHSQLRSISLSRSRIMAQSEVQSRISENEEPALKVPKLHENGTAGSADKESAPYFRVVRLSEKAILPSRGSPLSAGYDLSSACEGKVPARGKALINTDLSIAVPPGTYARIAPRSGLAWKHSIDVGAGVIDADYRGPVGVILFNHSDVDFEVKAGDRIAQLIIEKIVTPDVVEVGSLDSTERGEGGFGSTGV</sequence>
<gene>
    <name evidence="13" type="ORF">SAY86_028972</name>
</gene>
<evidence type="ECO:0000256" key="3">
    <source>
        <dbReference type="ARBA" id="ARBA00006581"/>
    </source>
</evidence>
<dbReference type="GO" id="GO:0046081">
    <property type="term" value="P:dUTP catabolic process"/>
    <property type="evidence" value="ECO:0007669"/>
    <property type="project" value="UniProtKB-UniRule"/>
</dbReference>
<dbReference type="SUPFAM" id="SSF51283">
    <property type="entry name" value="dUTPase-like"/>
    <property type="match status" value="1"/>
</dbReference>
<keyword evidence="14" id="KW-1185">Reference proteome</keyword>
<dbReference type="FunFam" id="2.70.40.10:FF:000004">
    <property type="entry name" value="Deoxyuridine triphosphatase"/>
    <property type="match status" value="1"/>
</dbReference>
<comment type="catalytic activity">
    <reaction evidence="10 11">
        <text>dUTP + H2O = dUMP + diphosphate + H(+)</text>
        <dbReference type="Rhea" id="RHEA:10248"/>
        <dbReference type="ChEBI" id="CHEBI:15377"/>
        <dbReference type="ChEBI" id="CHEBI:15378"/>
        <dbReference type="ChEBI" id="CHEBI:33019"/>
        <dbReference type="ChEBI" id="CHEBI:61555"/>
        <dbReference type="ChEBI" id="CHEBI:246422"/>
        <dbReference type="EC" id="3.6.1.23"/>
    </reaction>
</comment>
<name>A0AAN7M0H0_TRANT</name>
<dbReference type="InterPro" id="IPR036157">
    <property type="entry name" value="dUTPase-like_sf"/>
</dbReference>
<comment type="function">
    <text evidence="11">Involved in nucleotide metabolism via production of dUMP, the immediate precursor of thymidine nucleotides, and decreases the intracellular concentration of dUTP so that uracil cannot be incorporated into DNA.</text>
</comment>
<evidence type="ECO:0000256" key="6">
    <source>
        <dbReference type="ARBA" id="ARBA00022801"/>
    </source>
</evidence>
<dbReference type="EC" id="3.6.1.23" evidence="4 11"/>
<dbReference type="GO" id="GO:0006226">
    <property type="term" value="P:dUMP biosynthetic process"/>
    <property type="evidence" value="ECO:0007669"/>
    <property type="project" value="UniProtKB-UniRule"/>
</dbReference>
<accession>A0AAN7M0H0</accession>
<dbReference type="Pfam" id="PF00692">
    <property type="entry name" value="dUTPase"/>
    <property type="match status" value="1"/>
</dbReference>
<comment type="caution">
    <text evidence="13">The sequence shown here is derived from an EMBL/GenBank/DDBJ whole genome shotgun (WGS) entry which is preliminary data.</text>
</comment>
<dbReference type="Proteomes" id="UP001346149">
    <property type="component" value="Unassembled WGS sequence"/>
</dbReference>
<evidence type="ECO:0000256" key="5">
    <source>
        <dbReference type="ARBA" id="ARBA00021732"/>
    </source>
</evidence>
<dbReference type="Gene3D" id="2.70.40.10">
    <property type="match status" value="1"/>
</dbReference>
<keyword evidence="11" id="KW-0479">Metal-binding</keyword>
<evidence type="ECO:0000256" key="2">
    <source>
        <dbReference type="ARBA" id="ARBA00005142"/>
    </source>
</evidence>
<evidence type="ECO:0000256" key="9">
    <source>
        <dbReference type="ARBA" id="ARBA00030698"/>
    </source>
</evidence>
<evidence type="ECO:0000256" key="8">
    <source>
        <dbReference type="ARBA" id="ARBA00023080"/>
    </source>
</evidence>
<comment type="similarity">
    <text evidence="3 11">Belongs to the dUTPase family.</text>
</comment>
<dbReference type="InterPro" id="IPR029054">
    <property type="entry name" value="dUTPase-like"/>
</dbReference>
<evidence type="ECO:0000259" key="12">
    <source>
        <dbReference type="Pfam" id="PF00692"/>
    </source>
</evidence>
<reference evidence="13 14" key="1">
    <citation type="journal article" date="2023" name="Hortic Res">
        <title>Pangenome of water caltrop reveals structural variations and asymmetric subgenome divergence after allopolyploidization.</title>
        <authorList>
            <person name="Zhang X."/>
            <person name="Chen Y."/>
            <person name="Wang L."/>
            <person name="Yuan Y."/>
            <person name="Fang M."/>
            <person name="Shi L."/>
            <person name="Lu R."/>
            <person name="Comes H.P."/>
            <person name="Ma Y."/>
            <person name="Chen Y."/>
            <person name="Huang G."/>
            <person name="Zhou Y."/>
            <person name="Zheng Z."/>
            <person name="Qiu Y."/>
        </authorList>
    </citation>
    <scope>NUCLEOTIDE SEQUENCE [LARGE SCALE GENOMIC DNA]</scope>
    <source>
        <strain evidence="13">F231</strain>
    </source>
</reference>